<dbReference type="HOGENOM" id="CLU_018204_2_1_11"/>
<dbReference type="SUPFAM" id="SSF47203">
    <property type="entry name" value="Acyl-CoA dehydrogenase C-terminal domain-like"/>
    <property type="match status" value="1"/>
</dbReference>
<dbReference type="InterPro" id="IPR036250">
    <property type="entry name" value="AcylCo_DH-like_C"/>
</dbReference>
<name>U5WC36_9ACTN</name>
<keyword evidence="1" id="KW-0560">Oxidoreductase</keyword>
<dbReference type="AlphaFoldDB" id="U5WC36"/>
<dbReference type="Gene3D" id="1.10.540.10">
    <property type="entry name" value="Acyl-CoA dehydrogenase/oxidase, N-terminal domain"/>
    <property type="match status" value="1"/>
</dbReference>
<evidence type="ECO:0000259" key="3">
    <source>
        <dbReference type="Pfam" id="PF08028"/>
    </source>
</evidence>
<dbReference type="PIRSF" id="PIRSF016578">
    <property type="entry name" value="HsaA"/>
    <property type="match status" value="1"/>
</dbReference>
<dbReference type="Gene3D" id="1.20.140.10">
    <property type="entry name" value="Butyryl-CoA Dehydrogenase, subunit A, domain 3"/>
    <property type="match status" value="1"/>
</dbReference>
<feature type="domain" description="Acyl-CoA dehydrogenase/oxidase N-terminal" evidence="2">
    <location>
        <begin position="10"/>
        <end position="86"/>
    </location>
</feature>
<protein>
    <submittedName>
        <fullName evidence="4">Hydroxylase</fullName>
    </submittedName>
</protein>
<dbReference type="STRING" id="1246995.AFR_42250"/>
<dbReference type="InterPro" id="IPR009100">
    <property type="entry name" value="AcylCoA_DH/oxidase_NM_dom_sf"/>
</dbReference>
<dbReference type="RefSeq" id="WP_023563035.1">
    <property type="nucleotide sequence ID" value="NC_022657.1"/>
</dbReference>
<dbReference type="eggNOG" id="COG1960">
    <property type="taxonomic scope" value="Bacteria"/>
</dbReference>
<dbReference type="PANTHER" id="PTHR43884">
    <property type="entry name" value="ACYL-COA DEHYDROGENASE"/>
    <property type="match status" value="1"/>
</dbReference>
<dbReference type="InterPro" id="IPR013786">
    <property type="entry name" value="AcylCoA_DH/ox_N"/>
</dbReference>
<dbReference type="Gene3D" id="2.40.110.10">
    <property type="entry name" value="Butyryl-CoA Dehydrogenase, subunit A, domain 2"/>
    <property type="match status" value="1"/>
</dbReference>
<dbReference type="Pfam" id="PF02771">
    <property type="entry name" value="Acyl-CoA_dh_N"/>
    <property type="match status" value="1"/>
</dbReference>
<dbReference type="GO" id="GO:0003995">
    <property type="term" value="F:acyl-CoA dehydrogenase activity"/>
    <property type="evidence" value="ECO:0007669"/>
    <property type="project" value="TreeGrafter"/>
</dbReference>
<dbReference type="SUPFAM" id="SSF56645">
    <property type="entry name" value="Acyl-CoA dehydrogenase NM domain-like"/>
    <property type="match status" value="1"/>
</dbReference>
<gene>
    <name evidence="4" type="ORF">AFR_42250</name>
</gene>
<dbReference type="PATRIC" id="fig|1246995.3.peg.8553"/>
<dbReference type="KEGG" id="afs:AFR_42250"/>
<evidence type="ECO:0000256" key="1">
    <source>
        <dbReference type="ARBA" id="ARBA00023002"/>
    </source>
</evidence>
<dbReference type="Pfam" id="PF08028">
    <property type="entry name" value="Acyl-CoA_dh_2"/>
    <property type="match status" value="1"/>
</dbReference>
<sequence>MPLSLLDDVRKLTPEIRALAPQIERDREVPPHLIGRLTDLGVFRLAAPRAAGGLEAGPSDLVDVCEELGAADGSVGWCAMIGAATGMALGRLPQDTAADLLTDPRFLIAGVAAPMGRAVPVDGGFRVTGRWPFASACRHATWLVGGVIVAPGDVRLAVMAAGELTIHDTWDVAGLRGTGSHDIEAVDVFVPGDRIFSLAAAPVQGGALYTFPPLGLLALGIGAVALGIARAAINDFAELARSKRNPVTGEAIAAKPSVRTAVAEAEALRGAGWAYLKGEVATTGTDPDRRARLRLAVLTATRNAAQAVDLVYRAAGGSAVYAASPLQRHFRDVHVATQHAMVGTDVLETAGAVLLGESVSTARL</sequence>
<dbReference type="PANTHER" id="PTHR43884:SF12">
    <property type="entry name" value="ISOVALERYL-COA DEHYDROGENASE, MITOCHONDRIAL-RELATED"/>
    <property type="match status" value="1"/>
</dbReference>
<proteinExistence type="predicted"/>
<evidence type="ECO:0000259" key="2">
    <source>
        <dbReference type="Pfam" id="PF02771"/>
    </source>
</evidence>
<dbReference type="Proteomes" id="UP000017746">
    <property type="component" value="Chromosome"/>
</dbReference>
<feature type="domain" description="Acyl-CoA dehydrogenase C-terminal" evidence="3">
    <location>
        <begin position="219"/>
        <end position="342"/>
    </location>
</feature>
<dbReference type="EMBL" id="CP006272">
    <property type="protein sequence ID" value="AGZ46704.1"/>
    <property type="molecule type" value="Genomic_DNA"/>
</dbReference>
<dbReference type="OrthoDB" id="3404950at2"/>
<organism evidence="4 5">
    <name type="scientific">Actinoplanes friuliensis DSM 7358</name>
    <dbReference type="NCBI Taxonomy" id="1246995"/>
    <lineage>
        <taxon>Bacteria</taxon>
        <taxon>Bacillati</taxon>
        <taxon>Actinomycetota</taxon>
        <taxon>Actinomycetes</taxon>
        <taxon>Micromonosporales</taxon>
        <taxon>Micromonosporaceae</taxon>
        <taxon>Actinoplanes</taxon>
    </lineage>
</organism>
<dbReference type="InterPro" id="IPR037069">
    <property type="entry name" value="AcylCoA_DH/ox_N_sf"/>
</dbReference>
<dbReference type="GO" id="GO:0050660">
    <property type="term" value="F:flavin adenine dinucleotide binding"/>
    <property type="evidence" value="ECO:0007669"/>
    <property type="project" value="InterPro"/>
</dbReference>
<evidence type="ECO:0000313" key="5">
    <source>
        <dbReference type="Proteomes" id="UP000017746"/>
    </source>
</evidence>
<keyword evidence="5" id="KW-1185">Reference proteome</keyword>
<dbReference type="InterPro" id="IPR013107">
    <property type="entry name" value="Acyl-CoA_DH_C"/>
</dbReference>
<evidence type="ECO:0000313" key="4">
    <source>
        <dbReference type="EMBL" id="AGZ46704.1"/>
    </source>
</evidence>
<dbReference type="InterPro" id="IPR046373">
    <property type="entry name" value="Acyl-CoA_Oxase/DH_mid-dom_sf"/>
</dbReference>
<reference evidence="4 5" key="1">
    <citation type="journal article" date="2014" name="J. Biotechnol.">
        <title>Complete genome sequence of the actinobacterium Actinoplanes friuliensis HAG 010964, producer of the lipopeptide antibiotic friulimycin.</title>
        <authorList>
            <person name="Ruckert C."/>
            <person name="Szczepanowski R."/>
            <person name="Albersmeier A."/>
            <person name="Goesmann A."/>
            <person name="Fischer N."/>
            <person name="Steinkamper A."/>
            <person name="Puhler A."/>
            <person name="Biener R."/>
            <person name="Schwartz D."/>
            <person name="Kalinowski J."/>
        </authorList>
    </citation>
    <scope>NUCLEOTIDE SEQUENCE [LARGE SCALE GENOMIC DNA]</scope>
    <source>
        <strain evidence="4 5">DSM 7358</strain>
    </source>
</reference>
<accession>U5WC36</accession>